<dbReference type="EMBL" id="JAIVGD010000028">
    <property type="protein sequence ID" value="KAH0737856.1"/>
    <property type="molecule type" value="Genomic_DNA"/>
</dbReference>
<accession>A0ABQ7TTH8</accession>
<dbReference type="Proteomes" id="UP000826656">
    <property type="component" value="Unassembled WGS sequence"/>
</dbReference>
<gene>
    <name evidence="3" type="ORF">KY290_036561</name>
</gene>
<evidence type="ECO:0000256" key="1">
    <source>
        <dbReference type="SAM" id="MobiDB-lite"/>
    </source>
</evidence>
<keyword evidence="4" id="KW-1185">Reference proteome</keyword>
<feature type="compositionally biased region" description="Acidic residues" evidence="1">
    <location>
        <begin position="253"/>
        <end position="275"/>
    </location>
</feature>
<dbReference type="InterPro" id="IPR025312">
    <property type="entry name" value="DUF4216"/>
</dbReference>
<feature type="compositionally biased region" description="Acidic residues" evidence="1">
    <location>
        <begin position="220"/>
        <end position="245"/>
    </location>
</feature>
<proteinExistence type="predicted"/>
<dbReference type="PANTHER" id="PTHR48258">
    <property type="entry name" value="DUF4218 DOMAIN-CONTAINING PROTEIN-RELATED"/>
    <property type="match status" value="1"/>
</dbReference>
<evidence type="ECO:0000313" key="4">
    <source>
        <dbReference type="Proteomes" id="UP000826656"/>
    </source>
</evidence>
<sequence length="275" mass="32701">MLCIEHEHEVNNHPRRSKWSKAKDHCQNFSQWFETRALEEDVPDLIKQLSRGPNSVAKRYSGYLINGYRFHIRQGDARRKTQNSGVTLVASTTSFASLKDKNPIAADLTYYGRIVDIVELDYYSHFKFVLFKCDWYEVEKDIYGLTYVYFNKRCSQEEPFVLASQVHQCFYVQDPYDQDRHYVMKTVPRDLFNLSDEFEYDLPQSYENELSEHLMGPFIPEDDGEVPLEFEDESEEEFEDEFEKECEDRSENEYEDDSEDESEDESKDEFEDDTP</sequence>
<name>A0ABQ7TTH8_SOLTU</name>
<feature type="domain" description="DUF4216" evidence="2">
    <location>
        <begin position="118"/>
        <end position="179"/>
    </location>
</feature>
<evidence type="ECO:0000259" key="2">
    <source>
        <dbReference type="Pfam" id="PF13952"/>
    </source>
</evidence>
<reference evidence="3 4" key="1">
    <citation type="journal article" date="2021" name="bioRxiv">
        <title>Chromosome-scale and haplotype-resolved genome assembly of a tetraploid potato cultivar.</title>
        <authorList>
            <person name="Sun H."/>
            <person name="Jiao W.-B."/>
            <person name="Krause K."/>
            <person name="Campoy J.A."/>
            <person name="Goel M."/>
            <person name="Folz-Donahue K."/>
            <person name="Kukat C."/>
            <person name="Huettel B."/>
            <person name="Schneeberger K."/>
        </authorList>
    </citation>
    <scope>NUCLEOTIDE SEQUENCE [LARGE SCALE GENOMIC DNA]</scope>
    <source>
        <strain evidence="3">SolTubOtavaFocal</strain>
        <tissue evidence="3">Leaves</tissue>
    </source>
</reference>
<protein>
    <recommendedName>
        <fullName evidence="2">DUF4216 domain-containing protein</fullName>
    </recommendedName>
</protein>
<dbReference type="PANTHER" id="PTHR48258:SF8">
    <property type="entry name" value="DUF4216 DOMAIN-CONTAINING PROTEIN"/>
    <property type="match status" value="1"/>
</dbReference>
<evidence type="ECO:0000313" key="3">
    <source>
        <dbReference type="EMBL" id="KAH0737856.1"/>
    </source>
</evidence>
<organism evidence="3 4">
    <name type="scientific">Solanum tuberosum</name>
    <name type="common">Potato</name>
    <dbReference type="NCBI Taxonomy" id="4113"/>
    <lineage>
        <taxon>Eukaryota</taxon>
        <taxon>Viridiplantae</taxon>
        <taxon>Streptophyta</taxon>
        <taxon>Embryophyta</taxon>
        <taxon>Tracheophyta</taxon>
        <taxon>Spermatophyta</taxon>
        <taxon>Magnoliopsida</taxon>
        <taxon>eudicotyledons</taxon>
        <taxon>Gunneridae</taxon>
        <taxon>Pentapetalae</taxon>
        <taxon>asterids</taxon>
        <taxon>lamiids</taxon>
        <taxon>Solanales</taxon>
        <taxon>Solanaceae</taxon>
        <taxon>Solanoideae</taxon>
        <taxon>Solaneae</taxon>
        <taxon>Solanum</taxon>
    </lineage>
</organism>
<comment type="caution">
    <text evidence="3">The sequence shown here is derived from an EMBL/GenBank/DDBJ whole genome shotgun (WGS) entry which is preliminary data.</text>
</comment>
<feature type="region of interest" description="Disordered" evidence="1">
    <location>
        <begin position="215"/>
        <end position="275"/>
    </location>
</feature>
<dbReference type="Pfam" id="PF13952">
    <property type="entry name" value="DUF4216"/>
    <property type="match status" value="1"/>
</dbReference>